<dbReference type="RefSeq" id="WP_106394153.1">
    <property type="nucleotide sequence ID" value="NZ_PVNK01000209.1"/>
</dbReference>
<evidence type="ECO:0000256" key="5">
    <source>
        <dbReference type="ARBA" id="ARBA00023136"/>
    </source>
</evidence>
<evidence type="ECO:0000313" key="7">
    <source>
        <dbReference type="EMBL" id="PRP92483.1"/>
    </source>
</evidence>
<keyword evidence="8" id="KW-1185">Reference proteome</keyword>
<evidence type="ECO:0000256" key="4">
    <source>
        <dbReference type="ARBA" id="ARBA00022989"/>
    </source>
</evidence>
<dbReference type="EMBL" id="PVNK01000209">
    <property type="protein sequence ID" value="PRP92483.1"/>
    <property type="molecule type" value="Genomic_DNA"/>
</dbReference>
<dbReference type="Pfam" id="PF03741">
    <property type="entry name" value="TerC"/>
    <property type="match status" value="1"/>
</dbReference>
<keyword evidence="3 6" id="KW-0812">Transmembrane</keyword>
<evidence type="ECO:0000256" key="3">
    <source>
        <dbReference type="ARBA" id="ARBA00022692"/>
    </source>
</evidence>
<dbReference type="GO" id="GO:0016020">
    <property type="term" value="C:membrane"/>
    <property type="evidence" value="ECO:0007669"/>
    <property type="project" value="UniProtKB-SubCell"/>
</dbReference>
<feature type="transmembrane region" description="Helical" evidence="6">
    <location>
        <begin position="262"/>
        <end position="290"/>
    </location>
</feature>
<dbReference type="OrthoDB" id="9783692at2"/>
<evidence type="ECO:0000313" key="8">
    <source>
        <dbReference type="Proteomes" id="UP000237968"/>
    </source>
</evidence>
<feature type="transmembrane region" description="Helical" evidence="6">
    <location>
        <begin position="108"/>
        <end position="129"/>
    </location>
</feature>
<feature type="transmembrane region" description="Helical" evidence="6">
    <location>
        <begin position="42"/>
        <end position="64"/>
    </location>
</feature>
<dbReference type="InterPro" id="IPR022369">
    <property type="entry name" value="Integral_membrane_TerC_rswitch"/>
</dbReference>
<keyword evidence="5 6" id="KW-0472">Membrane</keyword>
<feature type="transmembrane region" description="Helical" evidence="6">
    <location>
        <begin position="12"/>
        <end position="30"/>
    </location>
</feature>
<proteinExistence type="inferred from homology"/>
<evidence type="ECO:0000256" key="2">
    <source>
        <dbReference type="ARBA" id="ARBA00007511"/>
    </source>
</evidence>
<feature type="transmembrane region" description="Helical" evidence="6">
    <location>
        <begin position="135"/>
        <end position="153"/>
    </location>
</feature>
<comment type="caution">
    <text evidence="7">The sequence shown here is derived from an EMBL/GenBank/DDBJ whole genome shotgun (WGS) entry which is preliminary data.</text>
</comment>
<protein>
    <submittedName>
        <fullName evidence="7">Inner membrane protein alx</fullName>
    </submittedName>
</protein>
<comment type="similarity">
    <text evidence="2">Belongs to the TerC family.</text>
</comment>
<dbReference type="PANTHER" id="PTHR30238">
    <property type="entry name" value="MEMBRANE BOUND PREDICTED REDOX MODULATOR"/>
    <property type="match status" value="1"/>
</dbReference>
<accession>A0A2S9XI03</accession>
<name>A0A2S9XI03_9BACT</name>
<dbReference type="AlphaFoldDB" id="A0A2S9XI03"/>
<sequence length="336" mass="37172">MGFASVGSPLLWGAFLVGVLFMLALDLGVFHKDTHRVTSREALIWSAVWVTLSLCFCSFVWWQFGRKPALEWLSAYVIEKSLSVDNIFVFIVIFRYMKVPRDHLHRVLFAGILGALILRAAFILVGLGLIELFTWSLYLFGGFLIFTGLKLLIAGDDEPGEDAGDSWVKRKAEQWMRVTRDFEGPKFFVKNDGKWFATTLFVCLLMVETADVIFALDSIPAIFGISRDPFIVFTSNVCAVLGLRAMFFLLENVIDRFHYLPYGLGLVLAFIGVKMVLAEGLGGMGLYALGVSERAWLEPFEVPIGLSLGLVAVVLLISVLASLLLPPPASSSGDAD</sequence>
<dbReference type="Proteomes" id="UP000237968">
    <property type="component" value="Unassembled WGS sequence"/>
</dbReference>
<comment type="subcellular location">
    <subcellularLocation>
        <location evidence="1">Membrane</location>
        <topology evidence="1">Multi-pass membrane protein</topology>
    </subcellularLocation>
</comment>
<dbReference type="NCBIfam" id="TIGR03718">
    <property type="entry name" value="R_switched_Alx"/>
    <property type="match status" value="1"/>
</dbReference>
<gene>
    <name evidence="7" type="primary">alx</name>
    <name evidence="7" type="ORF">ENSA5_49010</name>
</gene>
<feature type="transmembrane region" description="Helical" evidence="6">
    <location>
        <begin position="76"/>
        <end position="96"/>
    </location>
</feature>
<evidence type="ECO:0000256" key="6">
    <source>
        <dbReference type="SAM" id="Phobius"/>
    </source>
</evidence>
<organism evidence="7 8">
    <name type="scientific">Enhygromyxa salina</name>
    <dbReference type="NCBI Taxonomy" id="215803"/>
    <lineage>
        <taxon>Bacteria</taxon>
        <taxon>Pseudomonadati</taxon>
        <taxon>Myxococcota</taxon>
        <taxon>Polyangia</taxon>
        <taxon>Nannocystales</taxon>
        <taxon>Nannocystaceae</taxon>
        <taxon>Enhygromyxa</taxon>
    </lineage>
</organism>
<feature type="transmembrane region" description="Helical" evidence="6">
    <location>
        <begin position="302"/>
        <end position="325"/>
    </location>
</feature>
<dbReference type="InterPro" id="IPR005496">
    <property type="entry name" value="Integral_membrane_TerC"/>
</dbReference>
<feature type="transmembrane region" description="Helical" evidence="6">
    <location>
        <begin position="229"/>
        <end position="250"/>
    </location>
</feature>
<evidence type="ECO:0000256" key="1">
    <source>
        <dbReference type="ARBA" id="ARBA00004141"/>
    </source>
</evidence>
<dbReference type="PANTHER" id="PTHR30238:SF0">
    <property type="entry name" value="THYLAKOID MEMBRANE PROTEIN TERC, CHLOROPLASTIC"/>
    <property type="match status" value="1"/>
</dbReference>
<reference evidence="7 8" key="1">
    <citation type="submission" date="2018-03" db="EMBL/GenBank/DDBJ databases">
        <title>Draft Genome Sequences of the Obligatory Marine Myxobacteria Enhygromyxa salina SWB005.</title>
        <authorList>
            <person name="Poehlein A."/>
            <person name="Moghaddam J.A."/>
            <person name="Harms H."/>
            <person name="Alanjari M."/>
            <person name="Koenig G.M."/>
            <person name="Daniel R."/>
            <person name="Schaeberle T.F."/>
        </authorList>
    </citation>
    <scope>NUCLEOTIDE SEQUENCE [LARGE SCALE GENOMIC DNA]</scope>
    <source>
        <strain evidence="7 8">SWB005</strain>
    </source>
</reference>
<feature type="transmembrane region" description="Helical" evidence="6">
    <location>
        <begin position="195"/>
        <end position="223"/>
    </location>
</feature>
<keyword evidence="4 6" id="KW-1133">Transmembrane helix</keyword>